<gene>
    <name evidence="4" type="ORF">GCM10010390_64620</name>
</gene>
<dbReference type="PANTHER" id="PTHR24094:SF15">
    <property type="entry name" value="AMP-DEPENDENT SYNTHETASE_LIGASE DOMAIN-CONTAINING PROTEIN-RELATED"/>
    <property type="match status" value="1"/>
</dbReference>
<dbReference type="PANTHER" id="PTHR24094">
    <property type="entry name" value="SECRETED PROTEIN"/>
    <property type="match status" value="1"/>
</dbReference>
<organism evidence="4 5">
    <name type="scientific">Streptomyces mordarskii</name>
    <dbReference type="NCBI Taxonomy" id="1226758"/>
    <lineage>
        <taxon>Bacteria</taxon>
        <taxon>Bacillati</taxon>
        <taxon>Actinomycetota</taxon>
        <taxon>Actinomycetes</taxon>
        <taxon>Kitasatosporales</taxon>
        <taxon>Streptomycetaceae</taxon>
        <taxon>Streptomyces</taxon>
    </lineage>
</organism>
<evidence type="ECO:0000313" key="5">
    <source>
        <dbReference type="Proteomes" id="UP001501576"/>
    </source>
</evidence>
<proteinExistence type="predicted"/>
<evidence type="ECO:0000256" key="2">
    <source>
        <dbReference type="SAM" id="SignalP"/>
    </source>
</evidence>
<feature type="chain" id="PRO_5045193341" description="GmrSD restriction endonucleases C-terminal domain-containing protein" evidence="2">
    <location>
        <begin position="29"/>
        <end position="153"/>
    </location>
</feature>
<sequence>MRLHIRSTVLMLAATIAALTGTVAPASAAPSQAVTTTLREAIDALPMAAEDRTGYERTAFKHWVDADADGCNTRAEVLLAEAIEPPTVNGRCIISGGIWHSYYDNTDVETARGLDIDHMVPLAEAWDSGASNWSAQERQDYANDLGDTSPSSR</sequence>
<reference evidence="4 5" key="1">
    <citation type="journal article" date="2019" name="Int. J. Syst. Evol. Microbiol.">
        <title>The Global Catalogue of Microorganisms (GCM) 10K type strain sequencing project: providing services to taxonomists for standard genome sequencing and annotation.</title>
        <authorList>
            <consortium name="The Broad Institute Genomics Platform"/>
            <consortium name="The Broad Institute Genome Sequencing Center for Infectious Disease"/>
            <person name="Wu L."/>
            <person name="Ma J."/>
        </authorList>
    </citation>
    <scope>NUCLEOTIDE SEQUENCE [LARGE SCALE GENOMIC DNA]</scope>
    <source>
        <strain evidence="4 5">JCM 5052</strain>
    </source>
</reference>
<evidence type="ECO:0000256" key="1">
    <source>
        <dbReference type="SAM" id="MobiDB-lite"/>
    </source>
</evidence>
<evidence type="ECO:0000259" key="3">
    <source>
        <dbReference type="Pfam" id="PF07510"/>
    </source>
</evidence>
<feature type="signal peptide" evidence="2">
    <location>
        <begin position="1"/>
        <end position="28"/>
    </location>
</feature>
<name>A0ABN1DVZ3_9ACTN</name>
<comment type="caution">
    <text evidence="4">The sequence shown here is derived from an EMBL/GenBank/DDBJ whole genome shotgun (WGS) entry which is preliminary data.</text>
</comment>
<dbReference type="Proteomes" id="UP001501576">
    <property type="component" value="Unassembled WGS sequence"/>
</dbReference>
<dbReference type="EMBL" id="BAAABZ010000070">
    <property type="protein sequence ID" value="GAA0553639.1"/>
    <property type="molecule type" value="Genomic_DNA"/>
</dbReference>
<keyword evidence="2" id="KW-0732">Signal</keyword>
<dbReference type="Pfam" id="PF07510">
    <property type="entry name" value="GmrSD_C"/>
    <property type="match status" value="1"/>
</dbReference>
<feature type="domain" description="GmrSD restriction endonucleases C-terminal" evidence="3">
    <location>
        <begin position="91"/>
        <end position="146"/>
    </location>
</feature>
<accession>A0ABN1DVZ3</accession>
<evidence type="ECO:0000313" key="4">
    <source>
        <dbReference type="EMBL" id="GAA0553639.1"/>
    </source>
</evidence>
<feature type="region of interest" description="Disordered" evidence="1">
    <location>
        <begin position="131"/>
        <end position="153"/>
    </location>
</feature>
<keyword evidence="5" id="KW-1185">Reference proteome</keyword>
<dbReference type="InterPro" id="IPR011089">
    <property type="entry name" value="GmrSD_C"/>
</dbReference>
<protein>
    <recommendedName>
        <fullName evidence="3">GmrSD restriction endonucleases C-terminal domain-containing protein</fullName>
    </recommendedName>
</protein>